<dbReference type="InterPro" id="IPR032710">
    <property type="entry name" value="NTF2-like_dom_sf"/>
</dbReference>
<proteinExistence type="predicted"/>
<organism evidence="1 2">
    <name type="scientific">Marixanthomonas spongiae</name>
    <dbReference type="NCBI Taxonomy" id="2174845"/>
    <lineage>
        <taxon>Bacteria</taxon>
        <taxon>Pseudomonadati</taxon>
        <taxon>Bacteroidota</taxon>
        <taxon>Flavobacteriia</taxon>
        <taxon>Flavobacteriales</taxon>
        <taxon>Flavobacteriaceae</taxon>
        <taxon>Marixanthomonas</taxon>
    </lineage>
</organism>
<name>A0A2U0I0Z2_9FLAO</name>
<dbReference type="SUPFAM" id="SSF54427">
    <property type="entry name" value="NTF2-like"/>
    <property type="match status" value="1"/>
</dbReference>
<evidence type="ECO:0000313" key="1">
    <source>
        <dbReference type="EMBL" id="PVW14766.1"/>
    </source>
</evidence>
<dbReference type="AlphaFoldDB" id="A0A2U0I0Z2"/>
<protein>
    <submittedName>
        <fullName evidence="1">3-methyl-2-oxobutanoate hydroxymethyltransferase</fullName>
    </submittedName>
</protein>
<keyword evidence="1" id="KW-0808">Transferase</keyword>
<keyword evidence="2" id="KW-1185">Reference proteome</keyword>
<dbReference type="GO" id="GO:0032259">
    <property type="term" value="P:methylation"/>
    <property type="evidence" value="ECO:0007669"/>
    <property type="project" value="UniProtKB-KW"/>
</dbReference>
<gene>
    <name evidence="1" type="ORF">DDV96_09635</name>
</gene>
<dbReference type="EMBL" id="QEHR01000005">
    <property type="protein sequence ID" value="PVW14766.1"/>
    <property type="molecule type" value="Genomic_DNA"/>
</dbReference>
<sequence length="153" mass="17923">MKTILCIVFLCTASISFSQPDLSESNAKIIIGEFFRGFHERDTVRMKRVIAPHMQMRTFYLSKDGENKVRYLRIEDLLKAVALRPEDQKWDERLLDYKVQSDGNLAHVWTPYEFYLNDEFSHCGANSFTLTYTDEGWKILLLLDSRRIGSCDQ</sequence>
<accession>A0A2U0I0Z2</accession>
<dbReference type="OrthoDB" id="117186at2"/>
<keyword evidence="1" id="KW-0489">Methyltransferase</keyword>
<comment type="caution">
    <text evidence="1">The sequence shown here is derived from an EMBL/GenBank/DDBJ whole genome shotgun (WGS) entry which is preliminary data.</text>
</comment>
<dbReference type="Proteomes" id="UP000245962">
    <property type="component" value="Unassembled WGS sequence"/>
</dbReference>
<dbReference type="RefSeq" id="WP_116694543.1">
    <property type="nucleotide sequence ID" value="NZ_QEHR01000005.1"/>
</dbReference>
<dbReference type="Gene3D" id="3.10.450.50">
    <property type="match status" value="1"/>
</dbReference>
<dbReference type="GO" id="GO:0008168">
    <property type="term" value="F:methyltransferase activity"/>
    <property type="evidence" value="ECO:0007669"/>
    <property type="project" value="UniProtKB-KW"/>
</dbReference>
<evidence type="ECO:0000313" key="2">
    <source>
        <dbReference type="Proteomes" id="UP000245962"/>
    </source>
</evidence>
<reference evidence="1 2" key="1">
    <citation type="submission" date="2018-04" db="EMBL/GenBank/DDBJ databases">
        <title>Marixanthomonas spongiae HN-E44 sp. nov., isolated from a marine sponge.</title>
        <authorList>
            <person name="Luo L."/>
            <person name="Zhuang L."/>
        </authorList>
    </citation>
    <scope>NUCLEOTIDE SEQUENCE [LARGE SCALE GENOMIC DNA]</scope>
    <source>
        <strain evidence="1 2">HN-E44</strain>
    </source>
</reference>